<keyword evidence="2" id="KW-1185">Reference proteome</keyword>
<protein>
    <submittedName>
        <fullName evidence="1">Uncharacterized protein</fullName>
    </submittedName>
</protein>
<dbReference type="EMBL" id="JBBPDW010000050">
    <property type="protein sequence ID" value="KAK7532660.1"/>
    <property type="molecule type" value="Genomic_DNA"/>
</dbReference>
<organism evidence="1 2">
    <name type="scientific">Phyllosticta citricarpa</name>
    <dbReference type="NCBI Taxonomy" id="55181"/>
    <lineage>
        <taxon>Eukaryota</taxon>
        <taxon>Fungi</taxon>
        <taxon>Dikarya</taxon>
        <taxon>Ascomycota</taxon>
        <taxon>Pezizomycotina</taxon>
        <taxon>Dothideomycetes</taxon>
        <taxon>Dothideomycetes incertae sedis</taxon>
        <taxon>Botryosphaeriales</taxon>
        <taxon>Phyllostictaceae</taxon>
        <taxon>Phyllosticta</taxon>
    </lineage>
</organism>
<accession>A0ABR1LBR1</accession>
<proteinExistence type="predicted"/>
<evidence type="ECO:0000313" key="1">
    <source>
        <dbReference type="EMBL" id="KAK7532660.1"/>
    </source>
</evidence>
<name>A0ABR1LBR1_9PEZI</name>
<dbReference type="Proteomes" id="UP001365128">
    <property type="component" value="Unassembled WGS sequence"/>
</dbReference>
<evidence type="ECO:0000313" key="2">
    <source>
        <dbReference type="Proteomes" id="UP001365128"/>
    </source>
</evidence>
<reference evidence="1 2" key="1">
    <citation type="submission" date="2024-04" db="EMBL/GenBank/DDBJ databases">
        <title>Phyllosticta paracitricarpa is synonymous to the EU quarantine fungus P. citricarpa based on phylogenomic analyses.</title>
        <authorList>
            <consortium name="Lawrence Berkeley National Laboratory"/>
            <person name="Van Ingen-Buijs V.A."/>
            <person name="Van Westerhoven A.C."/>
            <person name="Haridas S."/>
            <person name="Skiadas P."/>
            <person name="Martin F."/>
            <person name="Groenewald J.Z."/>
            <person name="Crous P.W."/>
            <person name="Seidl M.F."/>
        </authorList>
    </citation>
    <scope>NUCLEOTIDE SEQUENCE [LARGE SCALE GENOMIC DNA]</scope>
    <source>
        <strain evidence="1 2">CBS 122670</strain>
    </source>
</reference>
<comment type="caution">
    <text evidence="1">The sequence shown here is derived from an EMBL/GenBank/DDBJ whole genome shotgun (WGS) entry which is preliminary data.</text>
</comment>
<sequence length="184" mass="21719">MSGNDSYIRMGEVLHMCEYGQHNLDARSHLLEHTATLLCYAGQLELKFYSNSYDLWDALNRKKANEYNNEPWDKLYFRISMLRALECNLPKMATNQYSQIDQCLEIIHHSNISAAYRRQLLTLTARALHSIDRPTPHQGTDENLWAQLAERHADPDTSEAWNDRWFFLTMMRYFIVMGWIPDSR</sequence>
<gene>
    <name evidence="1" type="ORF">IWX46DRAFT_644756</name>
</gene>